<evidence type="ECO:0000313" key="2">
    <source>
        <dbReference type="Proteomes" id="UP000708208"/>
    </source>
</evidence>
<keyword evidence="2" id="KW-1185">Reference proteome</keyword>
<name>A0A8J2JD73_9HEXA</name>
<evidence type="ECO:0000313" key="1">
    <source>
        <dbReference type="EMBL" id="CAG7663077.1"/>
    </source>
</evidence>
<feature type="non-terminal residue" evidence="1">
    <location>
        <position position="1"/>
    </location>
</feature>
<reference evidence="1" key="1">
    <citation type="submission" date="2021-06" db="EMBL/GenBank/DDBJ databases">
        <authorList>
            <person name="Hodson N. C."/>
            <person name="Mongue J. A."/>
            <person name="Jaron S. K."/>
        </authorList>
    </citation>
    <scope>NUCLEOTIDE SEQUENCE</scope>
</reference>
<comment type="caution">
    <text evidence="1">The sequence shown here is derived from an EMBL/GenBank/DDBJ whole genome shotgun (WGS) entry which is preliminary data.</text>
</comment>
<accession>A0A8J2JD73</accession>
<gene>
    <name evidence="1" type="ORF">AFUS01_LOCUS1488</name>
</gene>
<organism evidence="1 2">
    <name type="scientific">Allacma fusca</name>
    <dbReference type="NCBI Taxonomy" id="39272"/>
    <lineage>
        <taxon>Eukaryota</taxon>
        <taxon>Metazoa</taxon>
        <taxon>Ecdysozoa</taxon>
        <taxon>Arthropoda</taxon>
        <taxon>Hexapoda</taxon>
        <taxon>Collembola</taxon>
        <taxon>Symphypleona</taxon>
        <taxon>Sminthuridae</taxon>
        <taxon>Allacma</taxon>
    </lineage>
</organism>
<dbReference type="Proteomes" id="UP000708208">
    <property type="component" value="Unassembled WGS sequence"/>
</dbReference>
<sequence>AFPSSRKARVESCKHNRLYGINKKLLPPA</sequence>
<dbReference type="EMBL" id="CAJVCH010008309">
    <property type="protein sequence ID" value="CAG7663077.1"/>
    <property type="molecule type" value="Genomic_DNA"/>
</dbReference>
<dbReference type="AlphaFoldDB" id="A0A8J2JD73"/>
<protein>
    <submittedName>
        <fullName evidence="1">Uncharacterized protein</fullName>
    </submittedName>
</protein>
<proteinExistence type="predicted"/>